<feature type="compositionally biased region" description="Basic and acidic residues" evidence="1">
    <location>
        <begin position="51"/>
        <end position="64"/>
    </location>
</feature>
<sequence length="381" mass="42642">MSPYQHIFSTNAVLGVWRNLRAHRDQNDLLLTVQYQPDDVRPQNSRRKEKGHATETSHEVTDGKTVEAQGKSIRFVVPWRSMQSQRKELLEKEKKLAEALVVLTSEIAFTDLSPTLQTSLTQNPLVQIRHLAAGISRQMSKLEVQMLDNAPYSTRKNLFTGGEIAGKFLPAITALFHQHPIPQRMIFELLMELKDLVFLGCVGCTEEDDEAALQEIDDALVQAITPIPIAQNPRLKRKDSKIALRTPPIQSFLARDSEELLFTLESLQTTAHALTLLPLPIPDFCAHAIISLRRIIPRQTLADFEKTKSSRDKTCAQFARCAKWARTDGGCGRGCKDEDEDQRDMPSWHRCSRWFEEGSGTCMVGGGQPGKNGSGDGVMVA</sequence>
<feature type="region of interest" description="Disordered" evidence="1">
    <location>
        <begin position="34"/>
        <end position="64"/>
    </location>
</feature>
<dbReference type="EMBL" id="CP069028">
    <property type="protein sequence ID" value="QRC96908.1"/>
    <property type="molecule type" value="Genomic_DNA"/>
</dbReference>
<dbReference type="OrthoDB" id="3886371at2759"/>
<organism evidence="2 3">
    <name type="scientific">Phaeosphaeria nodorum (strain SN15 / ATCC MYA-4574 / FGSC 10173)</name>
    <name type="common">Glume blotch fungus</name>
    <name type="synonym">Parastagonospora nodorum</name>
    <dbReference type="NCBI Taxonomy" id="321614"/>
    <lineage>
        <taxon>Eukaryota</taxon>
        <taxon>Fungi</taxon>
        <taxon>Dikarya</taxon>
        <taxon>Ascomycota</taxon>
        <taxon>Pezizomycotina</taxon>
        <taxon>Dothideomycetes</taxon>
        <taxon>Pleosporomycetidae</taxon>
        <taxon>Pleosporales</taxon>
        <taxon>Pleosporineae</taxon>
        <taxon>Phaeosphaeriaceae</taxon>
        <taxon>Parastagonospora</taxon>
    </lineage>
</organism>
<accession>A0A7U2F1F8</accession>
<dbReference type="Proteomes" id="UP000663193">
    <property type="component" value="Chromosome 6"/>
</dbReference>
<gene>
    <name evidence="2" type="ORF">JI435_017930</name>
</gene>
<keyword evidence="3" id="KW-1185">Reference proteome</keyword>
<name>A0A7U2F1F8_PHANO</name>
<dbReference type="OMA" id="DFCAHAI"/>
<reference evidence="3" key="1">
    <citation type="journal article" date="2021" name="BMC Genomics">
        <title>Chromosome-level genome assembly and manually-curated proteome of model necrotroph Parastagonospora nodorum Sn15 reveals a genome-wide trove of candidate effector homologs, and redundancy of virulence-related functions within an accessory chromosome.</title>
        <authorList>
            <person name="Bertazzoni S."/>
            <person name="Jones D.A.B."/>
            <person name="Phan H.T."/>
            <person name="Tan K.-C."/>
            <person name="Hane J.K."/>
        </authorList>
    </citation>
    <scope>NUCLEOTIDE SEQUENCE [LARGE SCALE GENOMIC DNA]</scope>
    <source>
        <strain evidence="3">SN15 / ATCC MYA-4574 / FGSC 10173)</strain>
    </source>
</reference>
<dbReference type="VEuPathDB" id="FungiDB:JI435_017930"/>
<dbReference type="AlphaFoldDB" id="A0A7U2F1F8"/>
<evidence type="ECO:0000313" key="3">
    <source>
        <dbReference type="Proteomes" id="UP000663193"/>
    </source>
</evidence>
<evidence type="ECO:0000256" key="1">
    <source>
        <dbReference type="SAM" id="MobiDB-lite"/>
    </source>
</evidence>
<evidence type="ECO:0000313" key="2">
    <source>
        <dbReference type="EMBL" id="QRC96908.1"/>
    </source>
</evidence>
<proteinExistence type="predicted"/>
<protein>
    <submittedName>
        <fullName evidence="2">Uncharacterized protein</fullName>
    </submittedName>
</protein>